<sequence>MMTEIPIYRTVDPLHFHPSTTETYRAFFVARNGRILGMIPLEAATEEEAWMMARGLADEDEDEIVELWAGLRTVARFQRIGGTVGTF</sequence>
<dbReference type="KEGG" id="mets:DK389_02220"/>
<reference evidence="2" key="1">
    <citation type="submission" date="2018-05" db="EMBL/GenBank/DDBJ databases">
        <title>Complete Genome Sequence of Methylobacterium sp. 17SD2-17.</title>
        <authorList>
            <person name="Srinivasan S."/>
        </authorList>
    </citation>
    <scope>NUCLEOTIDE SEQUENCE [LARGE SCALE GENOMIC DNA]</scope>
    <source>
        <strain evidence="2">17SD2-17</strain>
    </source>
</reference>
<proteinExistence type="predicted"/>
<keyword evidence="2" id="KW-1185">Reference proteome</keyword>
<evidence type="ECO:0000313" key="1">
    <source>
        <dbReference type="EMBL" id="AWN39558.1"/>
    </source>
</evidence>
<evidence type="ECO:0000313" key="2">
    <source>
        <dbReference type="Proteomes" id="UP000245926"/>
    </source>
</evidence>
<accession>A0A2U8W1M4</accession>
<organism evidence="1 2">
    <name type="scientific">Methylobacterium durans</name>
    <dbReference type="NCBI Taxonomy" id="2202825"/>
    <lineage>
        <taxon>Bacteria</taxon>
        <taxon>Pseudomonadati</taxon>
        <taxon>Pseudomonadota</taxon>
        <taxon>Alphaproteobacteria</taxon>
        <taxon>Hyphomicrobiales</taxon>
        <taxon>Methylobacteriaceae</taxon>
        <taxon>Methylobacterium</taxon>
    </lineage>
</organism>
<dbReference type="EMBL" id="CP029550">
    <property type="protein sequence ID" value="AWN39558.1"/>
    <property type="molecule type" value="Genomic_DNA"/>
</dbReference>
<name>A0A2U8W1M4_9HYPH</name>
<gene>
    <name evidence="1" type="ORF">DK389_02220</name>
</gene>
<dbReference type="AlphaFoldDB" id="A0A2U8W1M4"/>
<dbReference type="OrthoDB" id="8242277at2"/>
<dbReference type="Proteomes" id="UP000245926">
    <property type="component" value="Chromosome"/>
</dbReference>
<protein>
    <submittedName>
        <fullName evidence="1">Uncharacterized protein</fullName>
    </submittedName>
</protein>